<feature type="domain" description="DNA topoisomerase type IA zn finger" evidence="1">
    <location>
        <begin position="64"/>
        <end position="95"/>
    </location>
</feature>
<keyword evidence="3" id="KW-1185">Reference proteome</keyword>
<comment type="caution">
    <text evidence="2">The sequence shown here is derived from an EMBL/GenBank/DDBJ whole genome shotgun (WGS) entry which is preliminary data.</text>
</comment>
<proteinExistence type="predicted"/>
<name>A0ABP3VP49_CLOSU</name>
<dbReference type="SUPFAM" id="SSF57783">
    <property type="entry name" value="Zinc beta-ribbon"/>
    <property type="match status" value="1"/>
</dbReference>
<reference evidence="3" key="1">
    <citation type="journal article" date="2019" name="Int. J. Syst. Evol. Microbiol.">
        <title>The Global Catalogue of Microorganisms (GCM) 10K type strain sequencing project: providing services to taxonomists for standard genome sequencing and annotation.</title>
        <authorList>
            <consortium name="The Broad Institute Genomics Platform"/>
            <consortium name="The Broad Institute Genome Sequencing Center for Infectious Disease"/>
            <person name="Wu L."/>
            <person name="Ma J."/>
        </authorList>
    </citation>
    <scope>NUCLEOTIDE SEQUENCE [LARGE SCALE GENOMIC DNA]</scope>
    <source>
        <strain evidence="3">JCM 1417</strain>
    </source>
</reference>
<gene>
    <name evidence="2" type="ORF">GCM10008908_01140</name>
</gene>
<sequence>MLYTINLLKTIKKYNKQALRDSVKKQIYSKLISLSIDGKENRKVHVAQIQNRLIDNKNKISNDICPRCGGKLVLRKGKYSEFKGCSNYPKCRFILK</sequence>
<evidence type="ECO:0000313" key="2">
    <source>
        <dbReference type="EMBL" id="GAA0765098.1"/>
    </source>
</evidence>
<dbReference type="Pfam" id="PF01396">
    <property type="entry name" value="Zn_ribbon_Top1"/>
    <property type="match status" value="1"/>
</dbReference>
<dbReference type="Proteomes" id="UP001501047">
    <property type="component" value="Unassembled WGS sequence"/>
</dbReference>
<accession>A0ABP3VP49</accession>
<protein>
    <recommendedName>
        <fullName evidence="1">DNA topoisomerase type IA zn finger domain-containing protein</fullName>
    </recommendedName>
</protein>
<dbReference type="InterPro" id="IPR013498">
    <property type="entry name" value="Topo_IA_Znf"/>
</dbReference>
<evidence type="ECO:0000259" key="1">
    <source>
        <dbReference type="Pfam" id="PF01396"/>
    </source>
</evidence>
<evidence type="ECO:0000313" key="3">
    <source>
        <dbReference type="Proteomes" id="UP001501047"/>
    </source>
</evidence>
<dbReference type="EMBL" id="BAAACI010000001">
    <property type="protein sequence ID" value="GAA0765098.1"/>
    <property type="molecule type" value="Genomic_DNA"/>
</dbReference>
<organism evidence="2 3">
    <name type="scientific">Clostridium subterminale</name>
    <dbReference type="NCBI Taxonomy" id="1550"/>
    <lineage>
        <taxon>Bacteria</taxon>
        <taxon>Bacillati</taxon>
        <taxon>Bacillota</taxon>
        <taxon>Clostridia</taxon>
        <taxon>Eubacteriales</taxon>
        <taxon>Clostridiaceae</taxon>
        <taxon>Clostridium</taxon>
    </lineage>
</organism>
<dbReference type="Gene3D" id="3.30.65.10">
    <property type="entry name" value="Bacterial Topoisomerase I, domain 1"/>
    <property type="match status" value="1"/>
</dbReference>